<evidence type="ECO:0000256" key="3">
    <source>
        <dbReference type="ARBA" id="ARBA00022617"/>
    </source>
</evidence>
<proteinExistence type="inferred from homology"/>
<evidence type="ECO:0000256" key="2">
    <source>
        <dbReference type="ARBA" id="ARBA00008156"/>
    </source>
</evidence>
<name>A0A381Q3J7_9ZZZZ</name>
<gene>
    <name evidence="10" type="ORF">METZ01_LOCUS26504</name>
</gene>
<dbReference type="GO" id="GO:0009055">
    <property type="term" value="F:electron transfer activity"/>
    <property type="evidence" value="ECO:0007669"/>
    <property type="project" value="InterPro"/>
</dbReference>
<reference evidence="10" key="1">
    <citation type="submission" date="2018-05" db="EMBL/GenBank/DDBJ databases">
        <authorList>
            <person name="Lanie J.A."/>
            <person name="Ng W.-L."/>
            <person name="Kazmierczak K.M."/>
            <person name="Andrzejewski T.M."/>
            <person name="Davidsen T.M."/>
            <person name="Wayne K.J."/>
            <person name="Tettelin H."/>
            <person name="Glass J.I."/>
            <person name="Rusch D."/>
            <person name="Podicherti R."/>
            <person name="Tsui H.-C.T."/>
            <person name="Winkler M.E."/>
        </authorList>
    </citation>
    <scope>NUCLEOTIDE SEQUENCE</scope>
</reference>
<dbReference type="InterPro" id="IPR018391">
    <property type="entry name" value="PQQ_b-propeller_rpt"/>
</dbReference>
<dbReference type="GO" id="GO:0020037">
    <property type="term" value="F:heme binding"/>
    <property type="evidence" value="ECO:0007669"/>
    <property type="project" value="InterPro"/>
</dbReference>
<dbReference type="InterPro" id="IPR011047">
    <property type="entry name" value="Quinoprotein_ADH-like_sf"/>
</dbReference>
<dbReference type="GO" id="GO:0016491">
    <property type="term" value="F:oxidoreductase activity"/>
    <property type="evidence" value="ECO:0007669"/>
    <property type="project" value="UniProtKB-KW"/>
</dbReference>
<evidence type="ECO:0000256" key="5">
    <source>
        <dbReference type="ARBA" id="ARBA00022729"/>
    </source>
</evidence>
<keyword evidence="4" id="KW-0479">Metal-binding</keyword>
<organism evidence="10">
    <name type="scientific">marine metagenome</name>
    <dbReference type="NCBI Taxonomy" id="408172"/>
    <lineage>
        <taxon>unclassified sequences</taxon>
        <taxon>metagenomes</taxon>
        <taxon>ecological metagenomes</taxon>
    </lineage>
</organism>
<dbReference type="PANTHER" id="PTHR32303">
    <property type="entry name" value="QUINOPROTEIN ALCOHOL DEHYDROGENASE (CYTOCHROME C)"/>
    <property type="match status" value="1"/>
</dbReference>
<dbReference type="PANTHER" id="PTHR32303:SF10">
    <property type="entry name" value="OUTER MEMBRANE PROTEIN ASSEMBLY FACTOR BAMB"/>
    <property type="match status" value="1"/>
</dbReference>
<feature type="region of interest" description="Disordered" evidence="8">
    <location>
        <begin position="297"/>
        <end position="317"/>
    </location>
</feature>
<dbReference type="Gene3D" id="2.140.10.10">
    <property type="entry name" value="Quinoprotein alcohol dehydrogenase-like superfamily"/>
    <property type="match status" value="1"/>
</dbReference>
<comment type="similarity">
    <text evidence="2">Belongs to the bacterial PQQ dehydrogenase family.</text>
</comment>
<evidence type="ECO:0000256" key="8">
    <source>
        <dbReference type="SAM" id="MobiDB-lite"/>
    </source>
</evidence>
<evidence type="ECO:0000256" key="4">
    <source>
        <dbReference type="ARBA" id="ARBA00022723"/>
    </source>
</evidence>
<dbReference type="EMBL" id="UINC01001185">
    <property type="protein sequence ID" value="SUZ73650.1"/>
    <property type="molecule type" value="Genomic_DNA"/>
</dbReference>
<evidence type="ECO:0000256" key="7">
    <source>
        <dbReference type="ARBA" id="ARBA00023004"/>
    </source>
</evidence>
<dbReference type="PROSITE" id="PS51007">
    <property type="entry name" value="CYTC"/>
    <property type="match status" value="1"/>
</dbReference>
<dbReference type="AlphaFoldDB" id="A0A381Q3J7"/>
<dbReference type="SMART" id="SM00564">
    <property type="entry name" value="PQQ"/>
    <property type="match status" value="7"/>
</dbReference>
<keyword evidence="5" id="KW-0732">Signal</keyword>
<keyword evidence="6" id="KW-0560">Oxidoreductase</keyword>
<comment type="cofactor">
    <cofactor evidence="1">
        <name>pyrroloquinoline quinone</name>
        <dbReference type="ChEBI" id="CHEBI:58442"/>
    </cofactor>
</comment>
<dbReference type="InterPro" id="IPR002372">
    <property type="entry name" value="PQQ_rpt_dom"/>
</dbReference>
<evidence type="ECO:0000313" key="10">
    <source>
        <dbReference type="EMBL" id="SUZ73650.1"/>
    </source>
</evidence>
<dbReference type="SUPFAM" id="SSF46626">
    <property type="entry name" value="Cytochrome c"/>
    <property type="match status" value="1"/>
</dbReference>
<dbReference type="Gene3D" id="1.10.760.10">
    <property type="entry name" value="Cytochrome c-like domain"/>
    <property type="match status" value="1"/>
</dbReference>
<dbReference type="Gene3D" id="2.40.128.630">
    <property type="match status" value="1"/>
</dbReference>
<keyword evidence="3" id="KW-0349">Heme</keyword>
<dbReference type="InterPro" id="IPR036909">
    <property type="entry name" value="Cyt_c-like_dom_sf"/>
</dbReference>
<feature type="domain" description="Cytochrome c" evidence="9">
    <location>
        <begin position="12"/>
        <end position="83"/>
    </location>
</feature>
<evidence type="ECO:0000259" key="9">
    <source>
        <dbReference type="PROSITE" id="PS51007"/>
    </source>
</evidence>
<protein>
    <recommendedName>
        <fullName evidence="9">Cytochrome c domain-containing protein</fullName>
    </recommendedName>
</protein>
<evidence type="ECO:0000256" key="6">
    <source>
        <dbReference type="ARBA" id="ARBA00023002"/>
    </source>
</evidence>
<accession>A0A381Q3J7</accession>
<dbReference type="Pfam" id="PF13360">
    <property type="entry name" value="PQQ_2"/>
    <property type="match status" value="2"/>
</dbReference>
<dbReference type="Pfam" id="PF13442">
    <property type="entry name" value="Cytochrome_CBB3"/>
    <property type="match status" value="1"/>
</dbReference>
<dbReference type="InterPro" id="IPR009056">
    <property type="entry name" value="Cyt_c-like_dom"/>
</dbReference>
<keyword evidence="7" id="KW-0408">Iron</keyword>
<sequence length="597" mass="61920">MFVFCVTAQVAAQEPTGAALFEAQCAMCHTPPGVERAPTLEVMGRRSPEAIVAALTDGVMALQALSLSNAQRQAVAEFITGRSVSADATVASAGLCQSTPALVDPLGGPHWSGWGVGGENLRFQTAESAGLDFNQVPNLTLKWAFGFPQSTSAWAQPAVAGGRLFVGSQNGDIYALDARTGCGHWTYSARTGVRTAISVGPQGDGYALYFGDVGANVYAIDAETGTELWSRNVESHPGARITGAPTLHEGRLYVPVSSVEEALAANADYGCCTFRGSVVVLDGATGEQIWKSFTILEEPSPRDTGPDGTTRSGPAGAAIWGAPTIDAERGLVYAATGNAYTQPAAETSDAIVAFDIDTGEIRWFNQLTPADAFIVGCGGNNPNCPDDEGPDHDFGASPALVTMTNGDDLLVIGQKSGMTYGLDPDREGAIVWEYRVGAGSELGGIEWGFAVDGDMAYFANSDVITLNPGGLSAVRLRTGELVWRAEPPPPICARPGVRSGIMSGCDAALPAAISVIPGVVFSGSNDGGFRAHAAESGEVIWVYDTNRDFETVNGVPASGGSLNAAGPVIVDGMVYVNSGYSFLGSREGNVLLAFGVN</sequence>
<dbReference type="GO" id="GO:0046872">
    <property type="term" value="F:metal ion binding"/>
    <property type="evidence" value="ECO:0007669"/>
    <property type="project" value="UniProtKB-KW"/>
</dbReference>
<evidence type="ECO:0000256" key="1">
    <source>
        <dbReference type="ARBA" id="ARBA00001931"/>
    </source>
</evidence>
<dbReference type="SUPFAM" id="SSF50998">
    <property type="entry name" value="Quinoprotein alcohol dehydrogenase-like"/>
    <property type="match status" value="1"/>
</dbReference>